<evidence type="ECO:0000256" key="1">
    <source>
        <dbReference type="SAM" id="MobiDB-lite"/>
    </source>
</evidence>
<evidence type="ECO:0000313" key="2">
    <source>
        <dbReference type="EMBL" id="QWK90714.1"/>
    </source>
</evidence>
<dbReference type="RefSeq" id="WP_260692058.1">
    <property type="nucleotide sequence ID" value="NZ_CP076361.1"/>
</dbReference>
<dbReference type="KEGG" id="gfu:KM031_02030"/>
<protein>
    <submittedName>
        <fullName evidence="2">Uncharacterized protein</fullName>
    </submittedName>
</protein>
<name>A0A975P6F6_9RHOB</name>
<keyword evidence="3" id="KW-1185">Reference proteome</keyword>
<proteinExistence type="predicted"/>
<feature type="compositionally biased region" description="Basic and acidic residues" evidence="1">
    <location>
        <begin position="20"/>
        <end position="33"/>
    </location>
</feature>
<reference evidence="2" key="1">
    <citation type="submission" date="2021-06" db="EMBL/GenBank/DDBJ databases">
        <title>Direct submission.</title>
        <authorList>
            <person name="Lee C.-S."/>
            <person name="Jin L."/>
        </authorList>
    </citation>
    <scope>NUCLEOTIDE SEQUENCE</scope>
    <source>
        <strain evidence="2">Con5</strain>
    </source>
</reference>
<organism evidence="2 3">
    <name type="scientific">Gemmobacter fulvus</name>
    <dbReference type="NCBI Taxonomy" id="2840474"/>
    <lineage>
        <taxon>Bacteria</taxon>
        <taxon>Pseudomonadati</taxon>
        <taxon>Pseudomonadota</taxon>
        <taxon>Alphaproteobacteria</taxon>
        <taxon>Rhodobacterales</taxon>
        <taxon>Paracoccaceae</taxon>
        <taxon>Gemmobacter</taxon>
    </lineage>
</organism>
<sequence length="170" mass="19683">MVRDEKRAQQELLELNRQAAAKERERQRGRETSRQLLSTPEGRAKHVAATRKHHKANPHRQIANKLRVRVGDALKNDGARKGAKTMELVGCTIEHLMAHLERQFQPGMSWANQGLWHIDHVRPCASFDLTCPDAQRECFNWKNLQPLWAADNLTKSDRLDWTSRVNIPQR</sequence>
<gene>
    <name evidence="2" type="ORF">KM031_02030</name>
</gene>
<feature type="region of interest" description="Disordered" evidence="1">
    <location>
        <begin position="19"/>
        <end position="43"/>
    </location>
</feature>
<dbReference type="Proteomes" id="UP000679352">
    <property type="component" value="Chromosome"/>
</dbReference>
<dbReference type="EMBL" id="CP076361">
    <property type="protein sequence ID" value="QWK90714.1"/>
    <property type="molecule type" value="Genomic_DNA"/>
</dbReference>
<evidence type="ECO:0000313" key="3">
    <source>
        <dbReference type="Proteomes" id="UP000679352"/>
    </source>
</evidence>
<dbReference type="AlphaFoldDB" id="A0A975P6F6"/>
<accession>A0A975P6F6</accession>